<sequence>MDLLDFTDCALYFEAELSPEVEQLMHRAAECYGEPEAELALLRAFLHAPDSLTVLVGLYRYYFYQHRLAEALDVAYRAMRLASARLGISDDWRRLDEHGLAVAAAQSFGLLRFYLLALKAAGVVLLRLGDIDNARDHLSKLAALDQRDQLGASALLDIIDPVPDVSAA</sequence>
<dbReference type="OrthoDB" id="9812003at2"/>
<dbReference type="Proteomes" id="UP000247555">
    <property type="component" value="Unassembled WGS sequence"/>
</dbReference>
<dbReference type="RefSeq" id="WP_110392216.1">
    <property type="nucleotide sequence ID" value="NZ_CALCOA010000245.1"/>
</dbReference>
<evidence type="ECO:0000313" key="1">
    <source>
        <dbReference type="EMBL" id="PXX73702.1"/>
    </source>
</evidence>
<evidence type="ECO:0008006" key="3">
    <source>
        <dbReference type="Google" id="ProtNLM"/>
    </source>
</evidence>
<gene>
    <name evidence="1" type="ORF">DFR34_1385</name>
</gene>
<organism evidence="1 2">
    <name type="scientific">Rivihabitans pingtungensis</name>
    <dbReference type="NCBI Taxonomy" id="1054498"/>
    <lineage>
        <taxon>Bacteria</taxon>
        <taxon>Pseudomonadati</taxon>
        <taxon>Pseudomonadota</taxon>
        <taxon>Betaproteobacteria</taxon>
        <taxon>Neisseriales</taxon>
        <taxon>Aquaspirillaceae</taxon>
        <taxon>Rivihabitans</taxon>
    </lineage>
</organism>
<protein>
    <recommendedName>
        <fullName evidence="3">Tetratricopeptide repeat protein</fullName>
    </recommendedName>
</protein>
<comment type="caution">
    <text evidence="1">The sequence shown here is derived from an EMBL/GenBank/DDBJ whole genome shotgun (WGS) entry which is preliminary data.</text>
</comment>
<dbReference type="SUPFAM" id="SSF48452">
    <property type="entry name" value="TPR-like"/>
    <property type="match status" value="1"/>
</dbReference>
<name>A0A318KGF5_9NEIS</name>
<keyword evidence="2" id="KW-1185">Reference proteome</keyword>
<dbReference type="AlphaFoldDB" id="A0A318KGF5"/>
<reference evidence="1 2" key="1">
    <citation type="submission" date="2018-05" db="EMBL/GenBank/DDBJ databases">
        <title>Genomic Encyclopedia of Type Strains, Phase IV (KMG-IV): sequencing the most valuable type-strain genomes for metagenomic binning, comparative biology and taxonomic classification.</title>
        <authorList>
            <person name="Goeker M."/>
        </authorList>
    </citation>
    <scope>NUCLEOTIDE SEQUENCE [LARGE SCALE GENOMIC DNA]</scope>
    <source>
        <strain evidence="1 2">DSM 29661</strain>
    </source>
</reference>
<dbReference type="Gene3D" id="1.25.40.10">
    <property type="entry name" value="Tetratricopeptide repeat domain"/>
    <property type="match status" value="1"/>
</dbReference>
<dbReference type="EMBL" id="QJKI01000038">
    <property type="protein sequence ID" value="PXX73702.1"/>
    <property type="molecule type" value="Genomic_DNA"/>
</dbReference>
<proteinExistence type="predicted"/>
<dbReference type="InterPro" id="IPR011990">
    <property type="entry name" value="TPR-like_helical_dom_sf"/>
</dbReference>
<accession>A0A318KGF5</accession>
<evidence type="ECO:0000313" key="2">
    <source>
        <dbReference type="Proteomes" id="UP000247555"/>
    </source>
</evidence>